<dbReference type="InterPro" id="IPR003775">
    <property type="entry name" value="Flagellar_assembly_factor_FliW"/>
</dbReference>
<evidence type="ECO:0000313" key="1">
    <source>
        <dbReference type="EMBL" id="MEA5457123.1"/>
    </source>
</evidence>
<proteinExistence type="predicted"/>
<dbReference type="InterPro" id="IPR024046">
    <property type="entry name" value="Flagellar_assmbl_FliW_dom_sf"/>
</dbReference>
<dbReference type="Gene3D" id="2.30.290.10">
    <property type="entry name" value="BH3618-like"/>
    <property type="match status" value="1"/>
</dbReference>
<name>A0ABU5TBR7_9MICC</name>
<keyword evidence="1" id="KW-0969">Cilium</keyword>
<dbReference type="SUPFAM" id="SSF141457">
    <property type="entry name" value="BH3618-like"/>
    <property type="match status" value="1"/>
</dbReference>
<reference evidence="1 2" key="1">
    <citation type="submission" date="2023-12" db="EMBL/GenBank/DDBJ databases">
        <title>Sinomonas terricola sp. nov, isolated from litchi orchard soil in Guangdong, PR China.</title>
        <authorList>
            <person name="Jiaxin W."/>
            <person name="Yang Z."/>
            <person name="Honghui Z."/>
        </authorList>
    </citation>
    <scope>NUCLEOTIDE SEQUENCE [LARGE SCALE GENOMIC DNA]</scope>
    <source>
        <strain evidence="1 2">JGH33</strain>
    </source>
</reference>
<keyword evidence="2" id="KW-1185">Reference proteome</keyword>
<keyword evidence="1" id="KW-0966">Cell projection</keyword>
<dbReference type="Pfam" id="PF02623">
    <property type="entry name" value="FliW"/>
    <property type="match status" value="1"/>
</dbReference>
<comment type="caution">
    <text evidence="1">The sequence shown here is derived from an EMBL/GenBank/DDBJ whole genome shotgun (WGS) entry which is preliminary data.</text>
</comment>
<dbReference type="EMBL" id="JAYGGQ010000022">
    <property type="protein sequence ID" value="MEA5457123.1"/>
    <property type="molecule type" value="Genomic_DNA"/>
</dbReference>
<evidence type="ECO:0000313" key="2">
    <source>
        <dbReference type="Proteomes" id="UP001304769"/>
    </source>
</evidence>
<protein>
    <submittedName>
        <fullName evidence="1">Flagellar assembly protein FliW</fullName>
    </submittedName>
</protein>
<dbReference type="RefSeq" id="WP_323281035.1">
    <property type="nucleotide sequence ID" value="NZ_JAYGGQ010000022.1"/>
</dbReference>
<keyword evidence="1" id="KW-0282">Flagellum</keyword>
<sequence>MSAPLTLVEPLPGLAPHIEYSLDAVEGAAGLFSLRPAARPDVRLFAVDAAVYVPDYAPEIAAPCRAIGLEDAAAARILVVATPGAGGTTVNLMAPLLVNETTGRGIQAILDGQGWPLRAALGG</sequence>
<dbReference type="Proteomes" id="UP001304769">
    <property type="component" value="Unassembled WGS sequence"/>
</dbReference>
<organism evidence="1 2">
    <name type="scientific">Sinomonas terricola</name>
    <dbReference type="NCBI Taxonomy" id="3110330"/>
    <lineage>
        <taxon>Bacteria</taxon>
        <taxon>Bacillati</taxon>
        <taxon>Actinomycetota</taxon>
        <taxon>Actinomycetes</taxon>
        <taxon>Micrococcales</taxon>
        <taxon>Micrococcaceae</taxon>
        <taxon>Sinomonas</taxon>
    </lineage>
</organism>
<gene>
    <name evidence="1" type="ORF">SPF06_20580</name>
</gene>
<accession>A0ABU5TBR7</accession>